<name>A0A8J6BJB3_ZIZPA</name>
<proteinExistence type="predicted"/>
<accession>A0A8J6BJB3</accession>
<evidence type="ECO:0000313" key="2">
    <source>
        <dbReference type="EMBL" id="KAG8089127.1"/>
    </source>
</evidence>
<comment type="caution">
    <text evidence="2">The sequence shown here is derived from an EMBL/GenBank/DDBJ whole genome shotgun (WGS) entry which is preliminary data.</text>
</comment>
<keyword evidence="3" id="KW-1185">Reference proteome</keyword>
<reference evidence="2" key="1">
    <citation type="journal article" date="2021" name="bioRxiv">
        <title>Whole Genome Assembly and Annotation of Northern Wild Rice, Zizania palustris L., Supports a Whole Genome Duplication in the Zizania Genus.</title>
        <authorList>
            <person name="Haas M."/>
            <person name="Kono T."/>
            <person name="Macchietto M."/>
            <person name="Millas R."/>
            <person name="McGilp L."/>
            <person name="Shao M."/>
            <person name="Duquette J."/>
            <person name="Hirsch C.N."/>
            <person name="Kimball J."/>
        </authorList>
    </citation>
    <scope>NUCLEOTIDE SEQUENCE</scope>
    <source>
        <tissue evidence="2">Fresh leaf tissue</tissue>
    </source>
</reference>
<dbReference type="AlphaFoldDB" id="A0A8J6BJB3"/>
<dbReference type="Proteomes" id="UP000729402">
    <property type="component" value="Unassembled WGS sequence"/>
</dbReference>
<feature type="transmembrane region" description="Helical" evidence="1">
    <location>
        <begin position="12"/>
        <end position="34"/>
    </location>
</feature>
<evidence type="ECO:0000256" key="1">
    <source>
        <dbReference type="SAM" id="Phobius"/>
    </source>
</evidence>
<sequence length="68" mass="7365">MVVVVVVTSQAVLVLAVLRLLLVVVVVEVVVAAAMSRSTKAPTMTAWSCLLLTRRYQTRSSNYVSDSI</sequence>
<reference evidence="2" key="2">
    <citation type="submission" date="2021-02" db="EMBL/GenBank/DDBJ databases">
        <authorList>
            <person name="Kimball J.A."/>
            <person name="Haas M.W."/>
            <person name="Macchietto M."/>
            <person name="Kono T."/>
            <person name="Duquette J."/>
            <person name="Shao M."/>
        </authorList>
    </citation>
    <scope>NUCLEOTIDE SEQUENCE</scope>
    <source>
        <tissue evidence="2">Fresh leaf tissue</tissue>
    </source>
</reference>
<protein>
    <submittedName>
        <fullName evidence="2">Uncharacterized protein</fullName>
    </submittedName>
</protein>
<keyword evidence="1" id="KW-1133">Transmembrane helix</keyword>
<gene>
    <name evidence="2" type="ORF">GUJ93_ZPchr0011g27714</name>
</gene>
<evidence type="ECO:0000313" key="3">
    <source>
        <dbReference type="Proteomes" id="UP000729402"/>
    </source>
</evidence>
<keyword evidence="1" id="KW-0812">Transmembrane</keyword>
<organism evidence="2 3">
    <name type="scientific">Zizania palustris</name>
    <name type="common">Northern wild rice</name>
    <dbReference type="NCBI Taxonomy" id="103762"/>
    <lineage>
        <taxon>Eukaryota</taxon>
        <taxon>Viridiplantae</taxon>
        <taxon>Streptophyta</taxon>
        <taxon>Embryophyta</taxon>
        <taxon>Tracheophyta</taxon>
        <taxon>Spermatophyta</taxon>
        <taxon>Magnoliopsida</taxon>
        <taxon>Liliopsida</taxon>
        <taxon>Poales</taxon>
        <taxon>Poaceae</taxon>
        <taxon>BOP clade</taxon>
        <taxon>Oryzoideae</taxon>
        <taxon>Oryzeae</taxon>
        <taxon>Zizaniinae</taxon>
        <taxon>Zizania</taxon>
    </lineage>
</organism>
<dbReference type="EMBL" id="JAAALK010000081">
    <property type="protein sequence ID" value="KAG8089127.1"/>
    <property type="molecule type" value="Genomic_DNA"/>
</dbReference>
<keyword evidence="1" id="KW-0472">Membrane</keyword>